<dbReference type="Gene3D" id="2.40.50.1020">
    <property type="entry name" value="LytTr DNA-binding domain"/>
    <property type="match status" value="1"/>
</dbReference>
<evidence type="ECO:0000313" key="4">
    <source>
        <dbReference type="EMBL" id="CAA9531223.1"/>
    </source>
</evidence>
<dbReference type="InterPro" id="IPR011006">
    <property type="entry name" value="CheY-like_superfamily"/>
</dbReference>
<dbReference type="PANTHER" id="PTHR37299:SF1">
    <property type="entry name" value="STAGE 0 SPORULATION PROTEIN A HOMOLOG"/>
    <property type="match status" value="1"/>
</dbReference>
<dbReference type="GO" id="GO:0003677">
    <property type="term" value="F:DNA binding"/>
    <property type="evidence" value="ECO:0007669"/>
    <property type="project" value="InterPro"/>
</dbReference>
<protein>
    <submittedName>
        <fullName evidence="4">Two-component transcriptional response regulator, LuxR family</fullName>
    </submittedName>
</protein>
<reference evidence="4" key="1">
    <citation type="submission" date="2020-02" db="EMBL/GenBank/DDBJ databases">
        <authorList>
            <person name="Meier V. D."/>
        </authorList>
    </citation>
    <scope>NUCLEOTIDE SEQUENCE</scope>
    <source>
        <strain evidence="4">AVDCRST_MAG96</strain>
    </source>
</reference>
<evidence type="ECO:0000259" key="2">
    <source>
        <dbReference type="PROSITE" id="PS50110"/>
    </source>
</evidence>
<sequence length="258" mass="29690">MKVLIIEDEMLGAEALKNLLLEIDNSIEVLGIKDSIRASADWLSSHDAPDLIFMDIELADGQCFELFREVEIRSPVIFTTSYDEYALKAFRFNSVDYLLKPISGEDLKRSLDKVQGLKQQLAGKAGMPKEWEQLIRQLSAPREHNEYRDRFLVKQGQRFFSVGIADIAYFFSEGKVSFIKCHDGKQYFLDYTLDQLEPMLSPKMFYRLNRQVLAAHASVLQIHTWFNGKLKVALSPAPAEEVIVSRDKAKDFRQWMGE</sequence>
<proteinExistence type="predicted"/>
<name>A0A6J4TU71_9BACT</name>
<dbReference type="SMART" id="SM00850">
    <property type="entry name" value="LytTR"/>
    <property type="match status" value="1"/>
</dbReference>
<dbReference type="InterPro" id="IPR007492">
    <property type="entry name" value="LytTR_DNA-bd_dom"/>
</dbReference>
<dbReference type="PANTHER" id="PTHR37299">
    <property type="entry name" value="TRANSCRIPTIONAL REGULATOR-RELATED"/>
    <property type="match status" value="1"/>
</dbReference>
<organism evidence="4">
    <name type="scientific">uncultured Segetibacter sp</name>
    <dbReference type="NCBI Taxonomy" id="481133"/>
    <lineage>
        <taxon>Bacteria</taxon>
        <taxon>Pseudomonadati</taxon>
        <taxon>Bacteroidota</taxon>
        <taxon>Chitinophagia</taxon>
        <taxon>Chitinophagales</taxon>
        <taxon>Chitinophagaceae</taxon>
        <taxon>Segetibacter</taxon>
        <taxon>environmental samples</taxon>
    </lineage>
</organism>
<keyword evidence="1" id="KW-0597">Phosphoprotein</keyword>
<gene>
    <name evidence="4" type="ORF">AVDCRST_MAG96-3574</name>
</gene>
<feature type="domain" description="HTH LytTR-type" evidence="3">
    <location>
        <begin position="151"/>
        <end position="258"/>
    </location>
</feature>
<dbReference type="GO" id="GO:0000156">
    <property type="term" value="F:phosphorelay response regulator activity"/>
    <property type="evidence" value="ECO:0007669"/>
    <property type="project" value="InterPro"/>
</dbReference>
<evidence type="ECO:0000259" key="3">
    <source>
        <dbReference type="PROSITE" id="PS50930"/>
    </source>
</evidence>
<dbReference type="AlphaFoldDB" id="A0A6J4TU71"/>
<dbReference type="PROSITE" id="PS50930">
    <property type="entry name" value="HTH_LYTTR"/>
    <property type="match status" value="1"/>
</dbReference>
<evidence type="ECO:0000256" key="1">
    <source>
        <dbReference type="PROSITE-ProRule" id="PRU00169"/>
    </source>
</evidence>
<dbReference type="SUPFAM" id="SSF52172">
    <property type="entry name" value="CheY-like"/>
    <property type="match status" value="1"/>
</dbReference>
<dbReference type="SMART" id="SM00448">
    <property type="entry name" value="REC"/>
    <property type="match status" value="1"/>
</dbReference>
<dbReference type="InterPro" id="IPR046947">
    <property type="entry name" value="LytR-like"/>
</dbReference>
<dbReference type="InterPro" id="IPR001789">
    <property type="entry name" value="Sig_transdc_resp-reg_receiver"/>
</dbReference>
<dbReference type="EMBL" id="CADCVN010001398">
    <property type="protein sequence ID" value="CAA9531223.1"/>
    <property type="molecule type" value="Genomic_DNA"/>
</dbReference>
<dbReference type="Pfam" id="PF04397">
    <property type="entry name" value="LytTR"/>
    <property type="match status" value="1"/>
</dbReference>
<feature type="modified residue" description="4-aspartylphosphate" evidence="1">
    <location>
        <position position="55"/>
    </location>
</feature>
<accession>A0A6J4TU71</accession>
<dbReference type="Pfam" id="PF00072">
    <property type="entry name" value="Response_reg"/>
    <property type="match status" value="1"/>
</dbReference>
<dbReference type="Gene3D" id="3.40.50.2300">
    <property type="match status" value="1"/>
</dbReference>
<feature type="domain" description="Response regulatory" evidence="2">
    <location>
        <begin position="2"/>
        <end position="115"/>
    </location>
</feature>
<dbReference type="PROSITE" id="PS50110">
    <property type="entry name" value="RESPONSE_REGULATORY"/>
    <property type="match status" value="1"/>
</dbReference>